<protein>
    <recommendedName>
        <fullName evidence="4">Cell envelope integrity protein TolA</fullName>
    </recommendedName>
</protein>
<accession>A0A2P7RSK9</accession>
<dbReference type="Gene3D" id="3.30.1150.10">
    <property type="match status" value="1"/>
</dbReference>
<dbReference type="EMBL" id="PXYK01000034">
    <property type="protein sequence ID" value="PSJ53183.1"/>
    <property type="molecule type" value="Genomic_DNA"/>
</dbReference>
<dbReference type="InterPro" id="IPR014587">
    <property type="entry name" value="UCP034077"/>
</dbReference>
<proteinExistence type="predicted"/>
<feature type="signal peptide" evidence="1">
    <location>
        <begin position="1"/>
        <end position="24"/>
    </location>
</feature>
<dbReference type="RefSeq" id="WP_106775079.1">
    <property type="nucleotide sequence ID" value="NZ_PXYK01000034.1"/>
</dbReference>
<organism evidence="2 3">
    <name type="scientific">Kumtagia ephedrae</name>
    <dbReference type="NCBI Taxonomy" id="2116701"/>
    <lineage>
        <taxon>Bacteria</taxon>
        <taxon>Pseudomonadati</taxon>
        <taxon>Pseudomonadota</taxon>
        <taxon>Alphaproteobacteria</taxon>
        <taxon>Hyphomicrobiales</taxon>
        <taxon>Phyllobacteriaceae</taxon>
        <taxon>Kumtagia</taxon>
    </lineage>
</organism>
<dbReference type="SUPFAM" id="SSF74653">
    <property type="entry name" value="TolA/TonB C-terminal domain"/>
    <property type="match status" value="1"/>
</dbReference>
<name>A0A2P7RSK9_9HYPH</name>
<dbReference type="PIRSF" id="PIRSF034077">
    <property type="entry name" value="UCP034077"/>
    <property type="match status" value="1"/>
</dbReference>
<gene>
    <name evidence="2" type="ORF">C7I84_25745</name>
</gene>
<feature type="chain" id="PRO_5015172170" description="Cell envelope integrity protein TolA" evidence="1">
    <location>
        <begin position="25"/>
        <end position="123"/>
    </location>
</feature>
<keyword evidence="1" id="KW-0732">Signal</keyword>
<evidence type="ECO:0008006" key="4">
    <source>
        <dbReference type="Google" id="ProtNLM"/>
    </source>
</evidence>
<sequence length="123" mass="12539">MKRSSLSAAIFAGVLLGWNSPSRAEPLQTMDAVGAALQACWTAPAGAGKSSVTLSFSFKRDGSLMGPPKPTAIAVEGDDNARKAFVGAAIAAVEKCTPLSFSPAIADGIAGGVYTMQFTSQDE</sequence>
<evidence type="ECO:0000313" key="2">
    <source>
        <dbReference type="EMBL" id="PSJ53183.1"/>
    </source>
</evidence>
<keyword evidence="3" id="KW-1185">Reference proteome</keyword>
<dbReference type="OrthoDB" id="7997311at2"/>
<dbReference type="AlphaFoldDB" id="A0A2P7RSK9"/>
<evidence type="ECO:0000256" key="1">
    <source>
        <dbReference type="SAM" id="SignalP"/>
    </source>
</evidence>
<evidence type="ECO:0000313" key="3">
    <source>
        <dbReference type="Proteomes" id="UP000241229"/>
    </source>
</evidence>
<reference evidence="2 3" key="1">
    <citation type="submission" date="2018-03" db="EMBL/GenBank/DDBJ databases">
        <title>The draft genome of Mesorhizobium sp. 6GN-30.</title>
        <authorList>
            <person name="Liu L."/>
            <person name="Li L."/>
            <person name="Wang T."/>
            <person name="Zhang X."/>
            <person name="Liang L."/>
        </authorList>
    </citation>
    <scope>NUCLEOTIDE SEQUENCE [LARGE SCALE GENOMIC DNA]</scope>
    <source>
        <strain evidence="2 3">6GN30</strain>
    </source>
</reference>
<comment type="caution">
    <text evidence="2">The sequence shown here is derived from an EMBL/GenBank/DDBJ whole genome shotgun (WGS) entry which is preliminary data.</text>
</comment>
<dbReference type="Proteomes" id="UP000241229">
    <property type="component" value="Unassembled WGS sequence"/>
</dbReference>